<comment type="catalytic activity">
    <reaction evidence="5">
        <text>alpha-L-rhamnose = beta-L-rhamnose</text>
        <dbReference type="Rhea" id="RHEA:25584"/>
        <dbReference type="ChEBI" id="CHEBI:27586"/>
        <dbReference type="ChEBI" id="CHEBI:27907"/>
        <dbReference type="EC" id="5.1.3.32"/>
    </reaction>
</comment>
<dbReference type="GO" id="GO:0062192">
    <property type="term" value="F:L-rhamnose mutarotase activity"/>
    <property type="evidence" value="ECO:0007669"/>
    <property type="project" value="UniProtKB-UniRule"/>
</dbReference>
<dbReference type="Pfam" id="PF05336">
    <property type="entry name" value="rhaM"/>
    <property type="match status" value="1"/>
</dbReference>
<reference evidence="8" key="4">
    <citation type="submission" date="2017-11" db="EMBL/GenBank/DDBJ databases">
        <title>Complete genome sequence of Serratia sp. ATCC 39006.</title>
        <authorList>
            <person name="Hampton H.G."/>
            <person name="Jackson S.A."/>
            <person name="Jauregui R."/>
            <person name="Poulter G.T.M."/>
            <person name="Salmond G.P.C."/>
            <person name="Fineran P.C."/>
        </authorList>
    </citation>
    <scope>NUCLEOTIDE SEQUENCE</scope>
    <source>
        <strain evidence="8">ATCC 39006</strain>
    </source>
</reference>
<comment type="subcellular location">
    <subcellularLocation>
        <location evidence="5">Cytoplasm</location>
    </subcellularLocation>
</comment>
<evidence type="ECO:0000313" key="7">
    <source>
        <dbReference type="EMBL" id="AUH02337.1"/>
    </source>
</evidence>
<reference evidence="7 10" key="3">
    <citation type="submission" date="2017-11" db="EMBL/GenBank/DDBJ databases">
        <title>Complete genome sequence of Serratia sp. ATCC 39006 LacA.</title>
        <authorList>
            <person name="Hampton H.G."/>
            <person name="Jackson S.A."/>
            <person name="Jauregui R."/>
            <person name="Poulter G.T.M."/>
            <person name="Salmond G.P.C."/>
            <person name="Fineran P.C."/>
        </authorList>
    </citation>
    <scope>NUCLEOTIDE SEQUENCE [LARGE SCALE GENOMIC DNA]</scope>
    <source>
        <strain evidence="7 10">ATCC 39006</strain>
    </source>
</reference>
<dbReference type="UniPathway" id="UPA00125"/>
<comment type="pathway">
    <text evidence="5">Carbohydrate metabolism; L-rhamnose metabolism.</text>
</comment>
<dbReference type="OrthoDB" id="9799608at2"/>
<dbReference type="KEGG" id="serq:CWC46_22660"/>
<gene>
    <name evidence="5 8" type="primary">rhaM</name>
    <name evidence="7" type="ORF">CWC46_22660</name>
    <name evidence="8" type="ORF">Ser39006_022650</name>
</gene>
<dbReference type="GO" id="GO:0005737">
    <property type="term" value="C:cytoplasm"/>
    <property type="evidence" value="ECO:0007669"/>
    <property type="project" value="UniProtKB-SubCell"/>
</dbReference>
<sequence>MLRKAFVMSVFPECHEEYQHRHNPIWPELEAELKAHGAHHYSIFLDKERHLLFGYVEIESEARWNAVAQTEACQRWWKYMKDMMPANSDNSPVSTELQPVFYLE</sequence>
<keyword evidence="1 5" id="KW-0963">Cytoplasm</keyword>
<dbReference type="AlphaFoldDB" id="A0A2I5TQ11"/>
<evidence type="ECO:0000313" key="8">
    <source>
        <dbReference type="EMBL" id="AUH06659.1"/>
    </source>
</evidence>
<dbReference type="KEGG" id="sera:Ser39006_022650"/>
<evidence type="ECO:0000256" key="1">
    <source>
        <dbReference type="ARBA" id="ARBA00022490"/>
    </source>
</evidence>
<dbReference type="Proteomes" id="UP000233778">
    <property type="component" value="Chromosome"/>
</dbReference>
<dbReference type="InterPro" id="IPR008000">
    <property type="entry name" value="Rham/fucose_mutarotase"/>
</dbReference>
<comment type="similarity">
    <text evidence="5">Belongs to the rhamnose mutarotase family.</text>
</comment>
<dbReference type="SUPFAM" id="SSF54909">
    <property type="entry name" value="Dimeric alpha+beta barrel"/>
    <property type="match status" value="1"/>
</dbReference>
<keyword evidence="9" id="KW-1185">Reference proteome</keyword>
<comment type="function">
    <text evidence="5">Involved in the anomeric conversion of L-rhamnose.</text>
</comment>
<keyword evidence="2 5" id="KW-0413">Isomerase</keyword>
<dbReference type="RefSeq" id="WP_021014268.1">
    <property type="nucleotide sequence ID" value="NZ_CP025084.1"/>
</dbReference>
<keyword evidence="4 5" id="KW-0684">Rhamnose metabolism</keyword>
<feature type="binding site" evidence="5">
    <location>
        <begin position="76"/>
        <end position="77"/>
    </location>
    <ligand>
        <name>substrate</name>
    </ligand>
</feature>
<dbReference type="InterPro" id="IPR013448">
    <property type="entry name" value="L-rhamnose_mutarotase"/>
</dbReference>
<feature type="binding site" evidence="5">
    <location>
        <position position="18"/>
    </location>
    <ligand>
        <name>substrate</name>
    </ligand>
</feature>
<evidence type="ECO:0000313" key="10">
    <source>
        <dbReference type="Proteomes" id="UP000233778"/>
    </source>
</evidence>
<dbReference type="EC" id="5.1.3.32" evidence="5 6"/>
<dbReference type="Gene3D" id="3.30.70.100">
    <property type="match status" value="1"/>
</dbReference>
<evidence type="ECO:0000256" key="6">
    <source>
        <dbReference type="NCBIfam" id="TIGR02625"/>
    </source>
</evidence>
<name>A0A2I5TQ11_SERS3</name>
<proteinExistence type="inferred from homology"/>
<dbReference type="InterPro" id="IPR011008">
    <property type="entry name" value="Dimeric_a/b-barrel"/>
</dbReference>
<organism evidence="8 9">
    <name type="scientific">Serratia sp. (strain ATCC 39006)</name>
    <name type="common">Prodigiosinella confusarubida</name>
    <dbReference type="NCBI Taxonomy" id="104623"/>
    <lineage>
        <taxon>Bacteria</taxon>
        <taxon>Pseudomonadati</taxon>
        <taxon>Pseudomonadota</taxon>
        <taxon>Gammaproteobacteria</taxon>
        <taxon>Enterobacterales</taxon>
        <taxon>Pectobacteriaceae</taxon>
        <taxon>Prodigiosinella</taxon>
    </lineage>
</organism>
<feature type="binding site" evidence="5">
    <location>
        <position position="41"/>
    </location>
    <ligand>
        <name>substrate</name>
    </ligand>
</feature>
<dbReference type="HAMAP" id="MF_01663">
    <property type="entry name" value="L_rham_rotase"/>
    <property type="match status" value="1"/>
</dbReference>
<evidence type="ECO:0000256" key="3">
    <source>
        <dbReference type="ARBA" id="ARBA00023277"/>
    </source>
</evidence>
<reference evidence="8 9" key="1">
    <citation type="journal article" date="2013" name="Genome Announc.">
        <title>Draft genome sequence of Serratia sp. strain ATCC 39006, a model bacterium for analysis of the biosynthesis and regulation of prodigiosin, a carbapenem, and gas vesicles.</title>
        <authorList>
            <person name="Fineran P.C."/>
            <person name="Iglesias Cans M.C."/>
            <person name="Ramsay J.P."/>
            <person name="Wilf N.M."/>
            <person name="Cossyleon D."/>
            <person name="McNeil M.B."/>
            <person name="Williamson N.R."/>
            <person name="Monson R.E."/>
            <person name="Becher S.A."/>
            <person name="Stanton J.A."/>
            <person name="Brugger K."/>
            <person name="Brown S.D."/>
            <person name="Salmond G.P."/>
        </authorList>
    </citation>
    <scope>NUCLEOTIDE SEQUENCE [LARGE SCALE GENOMIC DNA]</scope>
    <source>
        <strain evidence="8">ATCC 39006</strain>
        <strain evidence="9">ATCC 39006 / SC 11482</strain>
    </source>
</reference>
<dbReference type="STRING" id="104623.Ser39006_00996"/>
<protein>
    <recommendedName>
        <fullName evidence="5 6">L-rhamnose mutarotase</fullName>
        <ecNumber evidence="5 6">5.1.3.32</ecNumber>
    </recommendedName>
    <alternativeName>
        <fullName evidence="5">Rhamnose 1-epimerase</fullName>
    </alternativeName>
    <alternativeName>
        <fullName evidence="5">Type-3 mutarotase</fullName>
    </alternativeName>
</protein>
<evidence type="ECO:0000256" key="2">
    <source>
        <dbReference type="ARBA" id="ARBA00023235"/>
    </source>
</evidence>
<evidence type="ECO:0000256" key="4">
    <source>
        <dbReference type="ARBA" id="ARBA00023308"/>
    </source>
</evidence>
<dbReference type="EMBL" id="CP025085">
    <property type="protein sequence ID" value="AUH02337.1"/>
    <property type="molecule type" value="Genomic_DNA"/>
</dbReference>
<evidence type="ECO:0000256" key="5">
    <source>
        <dbReference type="HAMAP-Rule" id="MF_01663"/>
    </source>
</evidence>
<keyword evidence="3 5" id="KW-0119">Carbohydrate metabolism</keyword>
<dbReference type="PANTHER" id="PTHR34389:SF2">
    <property type="entry name" value="L-RHAMNOSE MUTAROTASE"/>
    <property type="match status" value="1"/>
</dbReference>
<evidence type="ECO:0000313" key="9">
    <source>
        <dbReference type="Proteomes" id="UP000017700"/>
    </source>
</evidence>
<dbReference type="Proteomes" id="UP000017700">
    <property type="component" value="Chromosome"/>
</dbReference>
<accession>A0A2I5TQ11</accession>
<dbReference type="NCBIfam" id="TIGR02625">
    <property type="entry name" value="YiiL_rotase"/>
    <property type="match status" value="1"/>
</dbReference>
<dbReference type="PANTHER" id="PTHR34389">
    <property type="entry name" value="L-RHAMNOSE MUTAROTASE"/>
    <property type="match status" value="1"/>
</dbReference>
<reference evidence="8" key="2">
    <citation type="submission" date="2013-09" db="EMBL/GenBank/DDBJ databases">
        <authorList>
            <person name="Wang G."/>
            <person name="Yang Y."/>
            <person name="Su Y."/>
        </authorList>
    </citation>
    <scope>NUCLEOTIDE SEQUENCE</scope>
    <source>
        <strain evidence="8">ATCC 39006</strain>
    </source>
</reference>
<comment type="subunit">
    <text evidence="5">Homodimer.</text>
</comment>
<dbReference type="EMBL" id="CP025084">
    <property type="protein sequence ID" value="AUH06659.1"/>
    <property type="molecule type" value="Genomic_DNA"/>
</dbReference>
<feature type="active site" description="Proton donor" evidence="5">
    <location>
        <position position="22"/>
    </location>
</feature>
<dbReference type="GO" id="GO:0019301">
    <property type="term" value="P:rhamnose catabolic process"/>
    <property type="evidence" value="ECO:0007669"/>
    <property type="project" value="UniProtKB-UniRule"/>
</dbReference>